<comment type="similarity">
    <text evidence="2">Belongs to the class-V pyridoxal-phosphate-dependent aminotransferase family. NifS/IscS subfamily.</text>
</comment>
<evidence type="ECO:0000256" key="11">
    <source>
        <dbReference type="RuleBase" id="RU004504"/>
    </source>
</evidence>
<dbReference type="Gene3D" id="3.40.640.10">
    <property type="entry name" value="Type I PLP-dependent aspartate aminotransferase-like (Major domain)"/>
    <property type="match status" value="1"/>
</dbReference>
<keyword evidence="9" id="KW-0411">Iron-sulfur</keyword>
<dbReference type="InterPro" id="IPR016454">
    <property type="entry name" value="Cysteine_dSase"/>
</dbReference>
<dbReference type="EC" id="2.8.1.7" evidence="3"/>
<dbReference type="EMBL" id="LT594522">
    <property type="protein sequence ID" value="SBT81967.1"/>
    <property type="molecule type" value="Genomic_DNA"/>
</dbReference>
<name>A0A1C3L3W3_9ENTR</name>
<comment type="catalytic activity">
    <reaction evidence="10">
        <text>(sulfur carrier)-H + L-cysteine = (sulfur carrier)-SH + L-alanine</text>
        <dbReference type="Rhea" id="RHEA:43892"/>
        <dbReference type="Rhea" id="RHEA-COMP:14737"/>
        <dbReference type="Rhea" id="RHEA-COMP:14739"/>
        <dbReference type="ChEBI" id="CHEBI:29917"/>
        <dbReference type="ChEBI" id="CHEBI:35235"/>
        <dbReference type="ChEBI" id="CHEBI:57972"/>
        <dbReference type="ChEBI" id="CHEBI:64428"/>
        <dbReference type="EC" id="2.8.1.7"/>
    </reaction>
</comment>
<feature type="domain" description="Aminotransferase class V" evidence="12">
    <location>
        <begin position="15"/>
        <end position="377"/>
    </location>
</feature>
<dbReference type="PANTHER" id="PTHR11601:SF34">
    <property type="entry name" value="CYSTEINE DESULFURASE"/>
    <property type="match status" value="1"/>
</dbReference>
<dbReference type="PATRIC" id="fig|1835721.3.peg.89"/>
<comment type="cofactor">
    <cofactor evidence="1 11">
        <name>pyridoxal 5'-phosphate</name>
        <dbReference type="ChEBI" id="CHEBI:597326"/>
    </cofactor>
</comment>
<evidence type="ECO:0000256" key="9">
    <source>
        <dbReference type="ARBA" id="ARBA00023014"/>
    </source>
</evidence>
<evidence type="ECO:0000256" key="10">
    <source>
        <dbReference type="ARBA" id="ARBA00050776"/>
    </source>
</evidence>
<evidence type="ECO:0000256" key="8">
    <source>
        <dbReference type="ARBA" id="ARBA00023004"/>
    </source>
</evidence>
<evidence type="ECO:0000256" key="7">
    <source>
        <dbReference type="ARBA" id="ARBA00022898"/>
    </source>
</evidence>
<evidence type="ECO:0000313" key="14">
    <source>
        <dbReference type="Proteomes" id="UP000092809"/>
    </source>
</evidence>
<dbReference type="NCBIfam" id="NF010611">
    <property type="entry name" value="PRK14012.1"/>
    <property type="match status" value="1"/>
</dbReference>
<evidence type="ECO:0000256" key="6">
    <source>
        <dbReference type="ARBA" id="ARBA00022723"/>
    </source>
</evidence>
<evidence type="ECO:0000256" key="5">
    <source>
        <dbReference type="ARBA" id="ARBA00022714"/>
    </source>
</evidence>
<evidence type="ECO:0000259" key="12">
    <source>
        <dbReference type="Pfam" id="PF00266"/>
    </source>
</evidence>
<dbReference type="AlphaFoldDB" id="A0A1C3L3W3"/>
<dbReference type="GO" id="GO:0051537">
    <property type="term" value="F:2 iron, 2 sulfur cluster binding"/>
    <property type="evidence" value="ECO:0007669"/>
    <property type="project" value="UniProtKB-KW"/>
</dbReference>
<dbReference type="GO" id="GO:0046872">
    <property type="term" value="F:metal ion binding"/>
    <property type="evidence" value="ECO:0007669"/>
    <property type="project" value="UniProtKB-KW"/>
</dbReference>
<gene>
    <name evidence="13" type="primary">iscS</name>
    <name evidence="13" type="ORF">TRABTM_A_01040</name>
</gene>
<dbReference type="InterPro" id="IPR000192">
    <property type="entry name" value="Aminotrans_V_dom"/>
</dbReference>
<dbReference type="InterPro" id="IPR015421">
    <property type="entry name" value="PyrdxlP-dep_Trfase_major"/>
</dbReference>
<evidence type="ECO:0000313" key="13">
    <source>
        <dbReference type="EMBL" id="SBT81967.1"/>
    </source>
</evidence>
<accession>A0A1C3L3W3</accession>
<keyword evidence="6" id="KW-0479">Metal-binding</keyword>
<evidence type="ECO:0000256" key="1">
    <source>
        <dbReference type="ARBA" id="ARBA00001933"/>
    </source>
</evidence>
<keyword evidence="7" id="KW-0663">Pyridoxal phosphate</keyword>
<keyword evidence="4 13" id="KW-0808">Transferase</keyword>
<dbReference type="FunFam" id="3.40.640.10:FF:000003">
    <property type="entry name" value="Cysteine desulfurase IscS"/>
    <property type="match status" value="1"/>
</dbReference>
<dbReference type="PANTHER" id="PTHR11601">
    <property type="entry name" value="CYSTEINE DESULFURYLASE FAMILY MEMBER"/>
    <property type="match status" value="1"/>
</dbReference>
<dbReference type="PROSITE" id="PS00595">
    <property type="entry name" value="AA_TRANSFER_CLASS_5"/>
    <property type="match status" value="1"/>
</dbReference>
<dbReference type="InterPro" id="IPR020578">
    <property type="entry name" value="Aminotrans_V_PyrdxlP_BS"/>
</dbReference>
<dbReference type="Pfam" id="PF00266">
    <property type="entry name" value="Aminotran_5"/>
    <property type="match status" value="1"/>
</dbReference>
<organism evidence="13 14">
    <name type="scientific">secondary endosymbiont of Trabutina mannipara</name>
    <dbReference type="NCBI Taxonomy" id="1835721"/>
    <lineage>
        <taxon>Bacteria</taxon>
        <taxon>Pseudomonadati</taxon>
        <taxon>Pseudomonadota</taxon>
        <taxon>Gammaproteobacteria</taxon>
        <taxon>Enterobacterales</taxon>
        <taxon>Enterobacteriaceae</taxon>
    </lineage>
</organism>
<keyword evidence="14" id="KW-1185">Reference proteome</keyword>
<keyword evidence="8" id="KW-0408">Iron</keyword>
<protein>
    <recommendedName>
        <fullName evidence="3">cysteine desulfurase</fullName>
        <ecNumber evidence="3">2.8.1.7</ecNumber>
    </recommendedName>
</protein>
<dbReference type="GO" id="GO:0031071">
    <property type="term" value="F:cysteine desulfurase activity"/>
    <property type="evidence" value="ECO:0007669"/>
    <property type="project" value="UniProtKB-EC"/>
</dbReference>
<dbReference type="STRING" id="1835721.TRABTM_A_01040"/>
<dbReference type="InterPro" id="IPR015422">
    <property type="entry name" value="PyrdxlP-dep_Trfase_small"/>
</dbReference>
<evidence type="ECO:0000256" key="4">
    <source>
        <dbReference type="ARBA" id="ARBA00022679"/>
    </source>
</evidence>
<reference evidence="14" key="1">
    <citation type="submission" date="2016-06" db="EMBL/GenBank/DDBJ databases">
        <authorList>
            <person name="Szabo Gitta"/>
        </authorList>
    </citation>
    <scope>NUCLEOTIDE SEQUENCE [LARGE SCALE GENOMIC DNA]</scope>
</reference>
<dbReference type="SUPFAM" id="SSF53383">
    <property type="entry name" value="PLP-dependent transferases"/>
    <property type="match status" value="1"/>
</dbReference>
<dbReference type="Gene3D" id="3.90.1150.10">
    <property type="entry name" value="Aspartate Aminotransferase, domain 1"/>
    <property type="match status" value="1"/>
</dbReference>
<dbReference type="PIRSF" id="PIRSF005572">
    <property type="entry name" value="NifS"/>
    <property type="match status" value="1"/>
</dbReference>
<dbReference type="KEGG" id="senm:TRABTM_A_01040"/>
<dbReference type="Proteomes" id="UP000092809">
    <property type="component" value="Chromosome I"/>
</dbReference>
<proteinExistence type="inferred from homology"/>
<keyword evidence="5" id="KW-0001">2Fe-2S</keyword>
<sequence length="395" mass="43350">MHKIIRSKYVMKLPIYLDYSSTTPVDPLVADKMMQYLTFDGIFGNPSSRFHCYGWQAEEAVDIARNHIAVLVGADTREIIFTSGATESVNLAIKGAAYTNSVKGRHIITAVTEHKAVIDTCQQLETEGFTVTWLMPSKDGIISSKQLSNALRDDTIIVSLMHVNNETGMIHDIASFGEVCRSHGALYHVDATQSVGKLPIDLTLLPVDLMSFSAHKLYGPKGIGALFVRRDPRVCIKAQINGGGHELGIRSGTLPVHQIVGMGEAYSLASQEIKNKMPFLMALRDQLWKGMQQIDGVSVNGDLQQGIATILNLSFRDINGELLIMKLKNLAVSTGSACTSTSIEPSYVLRAMGLDDKLAHSSIRFSLGKFTTHEEINYAINQTIIAVSQLRKKND</sequence>
<dbReference type="InterPro" id="IPR015424">
    <property type="entry name" value="PyrdxlP-dep_Trfase"/>
</dbReference>
<evidence type="ECO:0000256" key="2">
    <source>
        <dbReference type="ARBA" id="ARBA00006490"/>
    </source>
</evidence>
<evidence type="ECO:0000256" key="3">
    <source>
        <dbReference type="ARBA" id="ARBA00012239"/>
    </source>
</evidence>